<sequence length="462" mass="51205">MKSHPSLMPSRFQLEASDSQSPDLTGFQTGPRPQPLTLPQAIHELRLISPRKTERQQRHVARTGSSALLRLPAPPSGSLQYVAPPRGRIVRRPEKRLVPWCCRMDRKPREWAQSMSKMLWGVLEISKVVGDIRWEYQDPASGAEAAPEGKEENGAVLSNHEERSLPTNNGSDEEEAIHDDLREAEEGVHAAISAIHPPLQLLVSEGKEHRGGDGDDSKSNTNRPSEVIYQPVEIAQDGGCVPPPLSLMEASVPEPYSDHGVQAAYHQVYASSAIIPAPVMQPQPIKEPRFSSYTLTIAHHHHHHHHHIIIIIIITSSSSSHHHHHHHIIIITSSSSSHHHHHIIIIITSSSSSHHHHHHHIIIIITSSSSHHHHHHIIIITSSSSHHHHHHIIIIIIIITSSSSSVTPVPGDLVPFSGPHVPQLCTHSVTIGFFRGEVSHRSINFSDLLTRQIGTKTKAGDV</sequence>
<comment type="caution">
    <text evidence="2">The sequence shown here is derived from an EMBL/GenBank/DDBJ whole genome shotgun (WGS) entry which is preliminary data.</text>
</comment>
<accession>A0AAW0I2H7</accession>
<organism evidence="2 3">
    <name type="scientific">Myodes glareolus</name>
    <name type="common">Bank vole</name>
    <name type="synonym">Clethrionomys glareolus</name>
    <dbReference type="NCBI Taxonomy" id="447135"/>
    <lineage>
        <taxon>Eukaryota</taxon>
        <taxon>Metazoa</taxon>
        <taxon>Chordata</taxon>
        <taxon>Craniata</taxon>
        <taxon>Vertebrata</taxon>
        <taxon>Euteleostomi</taxon>
        <taxon>Mammalia</taxon>
        <taxon>Eutheria</taxon>
        <taxon>Euarchontoglires</taxon>
        <taxon>Glires</taxon>
        <taxon>Rodentia</taxon>
        <taxon>Myomorpha</taxon>
        <taxon>Muroidea</taxon>
        <taxon>Cricetidae</taxon>
        <taxon>Arvicolinae</taxon>
        <taxon>Myodes</taxon>
    </lineage>
</organism>
<proteinExistence type="predicted"/>
<feature type="region of interest" description="Disordered" evidence="1">
    <location>
        <begin position="1"/>
        <end position="36"/>
    </location>
</feature>
<name>A0AAW0I2H7_MYOGA</name>
<feature type="compositionally biased region" description="Polar residues" evidence="1">
    <location>
        <begin position="16"/>
        <end position="28"/>
    </location>
</feature>
<reference evidence="2 3" key="1">
    <citation type="journal article" date="2023" name="bioRxiv">
        <title>Conserved and derived expression patterns and positive selection on dental genes reveal complex evolutionary context of ever-growing rodent molars.</title>
        <authorList>
            <person name="Calamari Z.T."/>
            <person name="Song A."/>
            <person name="Cohen E."/>
            <person name="Akter M."/>
            <person name="Roy R.D."/>
            <person name="Hallikas O."/>
            <person name="Christensen M.M."/>
            <person name="Li P."/>
            <person name="Marangoni P."/>
            <person name="Jernvall J."/>
            <person name="Klein O.D."/>
        </authorList>
    </citation>
    <scope>NUCLEOTIDE SEQUENCE [LARGE SCALE GENOMIC DNA]</scope>
    <source>
        <strain evidence="2">V071</strain>
    </source>
</reference>
<evidence type="ECO:0000256" key="1">
    <source>
        <dbReference type="SAM" id="MobiDB-lite"/>
    </source>
</evidence>
<dbReference type="EMBL" id="JBBHLL010000232">
    <property type="protein sequence ID" value="KAK7808730.1"/>
    <property type="molecule type" value="Genomic_DNA"/>
</dbReference>
<feature type="region of interest" description="Disordered" evidence="1">
    <location>
        <begin position="140"/>
        <end position="175"/>
    </location>
</feature>
<dbReference type="Proteomes" id="UP001488838">
    <property type="component" value="Unassembled WGS sequence"/>
</dbReference>
<evidence type="ECO:0000313" key="2">
    <source>
        <dbReference type="EMBL" id="KAK7808730.1"/>
    </source>
</evidence>
<keyword evidence="3" id="KW-1185">Reference proteome</keyword>
<dbReference type="AlphaFoldDB" id="A0AAW0I2H7"/>
<feature type="compositionally biased region" description="Basic and acidic residues" evidence="1">
    <location>
        <begin position="147"/>
        <end position="164"/>
    </location>
</feature>
<gene>
    <name evidence="2" type="ORF">U0070_011805</name>
</gene>
<protein>
    <submittedName>
        <fullName evidence="2">Uncharacterized protein</fullName>
    </submittedName>
</protein>
<evidence type="ECO:0000313" key="3">
    <source>
        <dbReference type="Proteomes" id="UP001488838"/>
    </source>
</evidence>